<dbReference type="RefSeq" id="WP_004156358.1">
    <property type="nucleotide sequence ID" value="NZ_AAWS01000027.1"/>
</dbReference>
<keyword evidence="2" id="KW-1185">Reference proteome</keyword>
<comment type="caution">
    <text evidence="1">The sequence shown here is derived from an EMBL/GenBank/DDBJ whole genome shotgun (WGS) entry which is preliminary data.</text>
</comment>
<name>A1ZRC8_MICM2</name>
<protein>
    <submittedName>
        <fullName evidence="1">Uncharacterized protein</fullName>
    </submittedName>
</protein>
<dbReference type="Proteomes" id="UP000004095">
    <property type="component" value="Unassembled WGS sequence"/>
</dbReference>
<gene>
    <name evidence="1" type="ORF">M23134_04706</name>
</gene>
<proteinExistence type="predicted"/>
<sequence>MKDYNGRKLSIGDQVIFPYLPVDGGFLALKQGTITKEHKEGFMEVSFAQATMSNAAKKNDTRVVYVADVIKAR</sequence>
<evidence type="ECO:0000313" key="1">
    <source>
        <dbReference type="EMBL" id="EAY27018.1"/>
    </source>
</evidence>
<reference evidence="1 2" key="1">
    <citation type="submission" date="2007-01" db="EMBL/GenBank/DDBJ databases">
        <authorList>
            <person name="Haygood M."/>
            <person name="Podell S."/>
            <person name="Anderson C."/>
            <person name="Hopkinson B."/>
            <person name="Roe K."/>
            <person name="Barbeau K."/>
            <person name="Gaasterland T."/>
            <person name="Ferriera S."/>
            <person name="Johnson J."/>
            <person name="Kravitz S."/>
            <person name="Beeson K."/>
            <person name="Sutton G."/>
            <person name="Rogers Y.-H."/>
            <person name="Friedman R."/>
            <person name="Frazier M."/>
            <person name="Venter J.C."/>
        </authorList>
    </citation>
    <scope>NUCLEOTIDE SEQUENCE [LARGE SCALE GENOMIC DNA]</scope>
    <source>
        <strain evidence="1 2">ATCC 23134</strain>
    </source>
</reference>
<organism evidence="1 2">
    <name type="scientific">Microscilla marina ATCC 23134</name>
    <dbReference type="NCBI Taxonomy" id="313606"/>
    <lineage>
        <taxon>Bacteria</taxon>
        <taxon>Pseudomonadati</taxon>
        <taxon>Bacteroidota</taxon>
        <taxon>Cytophagia</taxon>
        <taxon>Cytophagales</taxon>
        <taxon>Microscillaceae</taxon>
        <taxon>Microscilla</taxon>
    </lineage>
</organism>
<dbReference type="InterPro" id="IPR055629">
    <property type="entry name" value="DUF7205"/>
</dbReference>
<accession>A1ZRC8</accession>
<dbReference type="AlphaFoldDB" id="A1ZRC8"/>
<dbReference type="EMBL" id="AAWS01000027">
    <property type="protein sequence ID" value="EAY27018.1"/>
    <property type="molecule type" value="Genomic_DNA"/>
</dbReference>
<dbReference type="Pfam" id="PF23835">
    <property type="entry name" value="DUF7205"/>
    <property type="match status" value="1"/>
</dbReference>
<evidence type="ECO:0000313" key="2">
    <source>
        <dbReference type="Proteomes" id="UP000004095"/>
    </source>
</evidence>